<comment type="caution">
    <text evidence="9">The sequence shown here is derived from an EMBL/GenBank/DDBJ whole genome shotgun (WGS) entry which is preliminary data.</text>
</comment>
<dbReference type="InterPro" id="IPR010994">
    <property type="entry name" value="RuvA_2-like"/>
</dbReference>
<dbReference type="EMBL" id="NGKB01000001">
    <property type="protein sequence ID" value="RSU16794.1"/>
    <property type="molecule type" value="Genomic_DNA"/>
</dbReference>
<dbReference type="InterPro" id="IPR001405">
    <property type="entry name" value="UPF0758"/>
</dbReference>
<dbReference type="Pfam" id="PF20582">
    <property type="entry name" value="UPF0758_N"/>
    <property type="match status" value="1"/>
</dbReference>
<comment type="similarity">
    <text evidence="1 7">Belongs to the UPF0758 family.</text>
</comment>
<dbReference type="PANTHER" id="PTHR30471:SF3">
    <property type="entry name" value="UPF0758 PROTEIN YEES-RELATED"/>
    <property type="match status" value="1"/>
</dbReference>
<proteinExistence type="inferred from homology"/>
<dbReference type="GO" id="GO:0006508">
    <property type="term" value="P:proteolysis"/>
    <property type="evidence" value="ECO:0007669"/>
    <property type="project" value="UniProtKB-KW"/>
</dbReference>
<evidence type="ECO:0000256" key="1">
    <source>
        <dbReference type="ARBA" id="ARBA00010243"/>
    </source>
</evidence>
<protein>
    <recommendedName>
        <fullName evidence="8">MPN domain-containing protein</fullName>
    </recommendedName>
</protein>
<organism evidence="9 10">
    <name type="scientific">Vagococcus carniphilus</name>
    <dbReference type="NCBI Taxonomy" id="218144"/>
    <lineage>
        <taxon>Bacteria</taxon>
        <taxon>Bacillati</taxon>
        <taxon>Bacillota</taxon>
        <taxon>Bacilli</taxon>
        <taxon>Lactobacillales</taxon>
        <taxon>Enterococcaceae</taxon>
        <taxon>Vagococcus</taxon>
    </lineage>
</organism>
<dbReference type="PROSITE" id="PS01302">
    <property type="entry name" value="UPF0758"/>
    <property type="match status" value="1"/>
</dbReference>
<evidence type="ECO:0000256" key="7">
    <source>
        <dbReference type="RuleBase" id="RU003797"/>
    </source>
</evidence>
<dbReference type="CDD" id="cd08071">
    <property type="entry name" value="MPN_DUF2466"/>
    <property type="match status" value="1"/>
</dbReference>
<keyword evidence="5" id="KW-0862">Zinc</keyword>
<keyword evidence="2" id="KW-0645">Protease</keyword>
<dbReference type="InterPro" id="IPR025657">
    <property type="entry name" value="RadC_JAB"/>
</dbReference>
<evidence type="ECO:0000313" key="10">
    <source>
        <dbReference type="Proteomes" id="UP000288028"/>
    </source>
</evidence>
<keyword evidence="4" id="KW-0378">Hydrolase</keyword>
<dbReference type="PANTHER" id="PTHR30471">
    <property type="entry name" value="DNA REPAIR PROTEIN RADC"/>
    <property type="match status" value="1"/>
</dbReference>
<dbReference type="Gene3D" id="1.10.150.20">
    <property type="entry name" value="5' to 3' exonuclease, C-terminal subdomain"/>
    <property type="match status" value="1"/>
</dbReference>
<dbReference type="NCBIfam" id="NF000642">
    <property type="entry name" value="PRK00024.1"/>
    <property type="match status" value="1"/>
</dbReference>
<keyword evidence="6" id="KW-0482">Metalloprotease</keyword>
<evidence type="ECO:0000256" key="6">
    <source>
        <dbReference type="ARBA" id="ARBA00023049"/>
    </source>
</evidence>
<dbReference type="PROSITE" id="PS50249">
    <property type="entry name" value="MPN"/>
    <property type="match status" value="1"/>
</dbReference>
<gene>
    <name evidence="9" type="ORF">CBF28_00995</name>
</gene>
<evidence type="ECO:0000256" key="4">
    <source>
        <dbReference type="ARBA" id="ARBA00022801"/>
    </source>
</evidence>
<evidence type="ECO:0000256" key="5">
    <source>
        <dbReference type="ARBA" id="ARBA00022833"/>
    </source>
</evidence>
<sequence length="226" mass="25564">MSLSVKEYHEELQPRERCKKYGAESLTHQELLAIILRTGNKTQNVLELANQVLVNFDNLFELKTASIEELTKIDGIGNVKAIELQAVIEFGKRLALSHREKLGVIVSSHELGQQLIKEMKDFQQEHLLVLYLNTKNEVLKRQTVFIGSLNQSVAHPREIFRIAVKCSAARIIIVHNHPSGNPNPSKQDIAFTHRLVECGKLMGIEVLDHLIIGENSYISLKETDVI</sequence>
<keyword evidence="3" id="KW-0479">Metal-binding</keyword>
<keyword evidence="10" id="KW-1185">Reference proteome</keyword>
<dbReference type="InterPro" id="IPR020891">
    <property type="entry name" value="UPF0758_CS"/>
</dbReference>
<dbReference type="InterPro" id="IPR046778">
    <property type="entry name" value="UPF0758_N"/>
</dbReference>
<evidence type="ECO:0000259" key="8">
    <source>
        <dbReference type="PROSITE" id="PS50249"/>
    </source>
</evidence>
<name>A0A430B8W7_9ENTE</name>
<dbReference type="InterPro" id="IPR037518">
    <property type="entry name" value="MPN"/>
</dbReference>
<dbReference type="NCBIfam" id="TIGR00608">
    <property type="entry name" value="radc"/>
    <property type="match status" value="1"/>
</dbReference>
<dbReference type="GO" id="GO:0008237">
    <property type="term" value="F:metallopeptidase activity"/>
    <property type="evidence" value="ECO:0007669"/>
    <property type="project" value="UniProtKB-KW"/>
</dbReference>
<accession>A0A430B8W7</accession>
<dbReference type="SUPFAM" id="SSF47781">
    <property type="entry name" value="RuvA domain 2-like"/>
    <property type="match status" value="1"/>
</dbReference>
<dbReference type="SUPFAM" id="SSF102712">
    <property type="entry name" value="JAB1/MPN domain"/>
    <property type="match status" value="1"/>
</dbReference>
<evidence type="ECO:0000313" key="9">
    <source>
        <dbReference type="EMBL" id="RSU16794.1"/>
    </source>
</evidence>
<dbReference type="AlphaFoldDB" id="A0A430B8W7"/>
<feature type="domain" description="MPN" evidence="8">
    <location>
        <begin position="104"/>
        <end position="226"/>
    </location>
</feature>
<dbReference type="GO" id="GO:0046872">
    <property type="term" value="F:metal ion binding"/>
    <property type="evidence" value="ECO:0007669"/>
    <property type="project" value="UniProtKB-KW"/>
</dbReference>
<dbReference type="Gene3D" id="3.40.140.10">
    <property type="entry name" value="Cytidine Deaminase, domain 2"/>
    <property type="match status" value="1"/>
</dbReference>
<dbReference type="Pfam" id="PF04002">
    <property type="entry name" value="RadC"/>
    <property type="match status" value="1"/>
</dbReference>
<evidence type="ECO:0000256" key="2">
    <source>
        <dbReference type="ARBA" id="ARBA00022670"/>
    </source>
</evidence>
<evidence type="ECO:0000256" key="3">
    <source>
        <dbReference type="ARBA" id="ARBA00022723"/>
    </source>
</evidence>
<dbReference type="Proteomes" id="UP000288028">
    <property type="component" value="Unassembled WGS sequence"/>
</dbReference>
<reference evidence="9 10" key="1">
    <citation type="submission" date="2017-05" db="EMBL/GenBank/DDBJ databases">
        <title>Vagococcus spp. assemblies.</title>
        <authorList>
            <person name="Gulvik C.A."/>
        </authorList>
    </citation>
    <scope>NUCLEOTIDE SEQUENCE [LARGE SCALE GENOMIC DNA]</scope>
    <source>
        <strain evidence="9 10">SS1714</strain>
    </source>
</reference>